<dbReference type="Proteomes" id="UP000636793">
    <property type="component" value="Unassembled WGS sequence"/>
</dbReference>
<dbReference type="InterPro" id="IPR029069">
    <property type="entry name" value="HotDog_dom_sf"/>
</dbReference>
<reference evidence="1" key="1">
    <citation type="journal article" date="2014" name="Int. J. Syst. Evol. Microbiol.">
        <title>Complete genome sequence of Corynebacterium casei LMG S-19264T (=DSM 44701T), isolated from a smear-ripened cheese.</title>
        <authorList>
            <consortium name="US DOE Joint Genome Institute (JGI-PGF)"/>
            <person name="Walter F."/>
            <person name="Albersmeier A."/>
            <person name="Kalinowski J."/>
            <person name="Ruckert C."/>
        </authorList>
    </citation>
    <scope>NUCLEOTIDE SEQUENCE</scope>
    <source>
        <strain evidence="1">CGMCC 1.15085</strain>
    </source>
</reference>
<dbReference type="AlphaFoldDB" id="A0A916TEG6"/>
<dbReference type="InterPro" id="IPR027961">
    <property type="entry name" value="DUF4442"/>
</dbReference>
<organism evidence="1 2">
    <name type="scientific">Flexivirga endophytica</name>
    <dbReference type="NCBI Taxonomy" id="1849103"/>
    <lineage>
        <taxon>Bacteria</taxon>
        <taxon>Bacillati</taxon>
        <taxon>Actinomycetota</taxon>
        <taxon>Actinomycetes</taxon>
        <taxon>Micrococcales</taxon>
        <taxon>Dermacoccaceae</taxon>
        <taxon>Flexivirga</taxon>
    </lineage>
</organism>
<comment type="caution">
    <text evidence="1">The sequence shown here is derived from an EMBL/GenBank/DDBJ whole genome shotgun (WGS) entry which is preliminary data.</text>
</comment>
<sequence length="156" mass="17261">MTSTYQLYQRLTTKPFGRQLFALGFMARAPYFATVQPQVREMAPNRGVVRIRKWRGVQNHIGTIHAIAVANGMEAAMGLLAEATVKPGTRWIPKGIQLDYITKVPSAVYCIAETDPADWDQDAPHEVKVRVTGKLADGTEVVKGIIPLWVTAKRAS</sequence>
<protein>
    <submittedName>
        <fullName evidence="1">Thioesterase</fullName>
    </submittedName>
</protein>
<evidence type="ECO:0000313" key="1">
    <source>
        <dbReference type="EMBL" id="GGB40944.1"/>
    </source>
</evidence>
<dbReference type="Pfam" id="PF14539">
    <property type="entry name" value="DUF4442"/>
    <property type="match status" value="1"/>
</dbReference>
<keyword evidence="2" id="KW-1185">Reference proteome</keyword>
<dbReference type="EMBL" id="BMHI01000005">
    <property type="protein sequence ID" value="GGB40944.1"/>
    <property type="molecule type" value="Genomic_DNA"/>
</dbReference>
<evidence type="ECO:0000313" key="2">
    <source>
        <dbReference type="Proteomes" id="UP000636793"/>
    </source>
</evidence>
<proteinExistence type="predicted"/>
<dbReference type="Gene3D" id="3.10.129.10">
    <property type="entry name" value="Hotdog Thioesterase"/>
    <property type="match status" value="1"/>
</dbReference>
<dbReference type="SUPFAM" id="SSF54637">
    <property type="entry name" value="Thioesterase/thiol ester dehydrase-isomerase"/>
    <property type="match status" value="1"/>
</dbReference>
<name>A0A916TEG6_9MICO</name>
<reference evidence="1" key="2">
    <citation type="submission" date="2020-09" db="EMBL/GenBank/DDBJ databases">
        <authorList>
            <person name="Sun Q."/>
            <person name="Zhou Y."/>
        </authorList>
    </citation>
    <scope>NUCLEOTIDE SEQUENCE</scope>
    <source>
        <strain evidence="1">CGMCC 1.15085</strain>
    </source>
</reference>
<accession>A0A916TEG6</accession>
<gene>
    <name evidence="1" type="ORF">GCM10011492_34730</name>
</gene>
<dbReference type="RefSeq" id="WP_188838278.1">
    <property type="nucleotide sequence ID" value="NZ_BMHI01000005.1"/>
</dbReference>